<evidence type="ECO:0000256" key="1">
    <source>
        <dbReference type="SAM" id="Coils"/>
    </source>
</evidence>
<protein>
    <submittedName>
        <fullName evidence="3">Uncharacterized protein</fullName>
    </submittedName>
</protein>
<keyword evidence="1" id="KW-0175">Coiled coil</keyword>
<sequence length="212" mass="24311">MKQQNIFLIYTYSSRSDAVLHEKKTLFAPGTKSRGPDEVLDVAYLQGLLWAVKTGIEDVKRRVRELSAHNLKLKKSLNNLRRDEEELTAKTKDLQREIRKEKVRTERLRHKYQSARASRSMGLDCSGYMPLQDNHWNPHVVDSRGFVSNFLSLPPISQGPAYHQFQPSQPPQSPPANYFHNPNSRQPGMPAYMGFHGPQPYSGWSGVPQYGY</sequence>
<feature type="region of interest" description="Disordered" evidence="2">
    <location>
        <begin position="158"/>
        <end position="193"/>
    </location>
</feature>
<evidence type="ECO:0000313" key="4">
    <source>
        <dbReference type="Proteomes" id="UP000275772"/>
    </source>
</evidence>
<reference evidence="3 4" key="1">
    <citation type="submission" date="2017-11" db="EMBL/GenBank/DDBJ databases">
        <authorList>
            <person name="Kracher B."/>
        </authorList>
    </citation>
    <scope>NUCLEOTIDE SEQUENCE [LARGE SCALE GENOMIC DNA]</scope>
    <source>
        <strain evidence="3 4">RACE1</strain>
    </source>
</reference>
<dbReference type="EMBL" id="UNSH01000076">
    <property type="protein sequence ID" value="SZF05334.1"/>
    <property type="molecule type" value="Genomic_DNA"/>
</dbReference>
<feature type="coiled-coil region" evidence="1">
    <location>
        <begin position="56"/>
        <end position="111"/>
    </location>
</feature>
<name>A0A383UY92_BLUHO</name>
<dbReference type="Proteomes" id="UP000275772">
    <property type="component" value="Unassembled WGS sequence"/>
</dbReference>
<dbReference type="VEuPathDB" id="FungiDB:BLGHR1_16136"/>
<evidence type="ECO:0000313" key="3">
    <source>
        <dbReference type="EMBL" id="SZF05334.1"/>
    </source>
</evidence>
<organism evidence="3 4">
    <name type="scientific">Blumeria hordei</name>
    <name type="common">Barley powdery mildew</name>
    <name type="synonym">Blumeria graminis f. sp. hordei</name>
    <dbReference type="NCBI Taxonomy" id="2867405"/>
    <lineage>
        <taxon>Eukaryota</taxon>
        <taxon>Fungi</taxon>
        <taxon>Dikarya</taxon>
        <taxon>Ascomycota</taxon>
        <taxon>Pezizomycotina</taxon>
        <taxon>Leotiomycetes</taxon>
        <taxon>Erysiphales</taxon>
        <taxon>Erysiphaceae</taxon>
        <taxon>Blumeria</taxon>
    </lineage>
</organism>
<dbReference type="AlphaFoldDB" id="A0A383UY92"/>
<gene>
    <name evidence="3" type="ORF">BLGHR1_16136</name>
</gene>
<evidence type="ECO:0000256" key="2">
    <source>
        <dbReference type="SAM" id="MobiDB-lite"/>
    </source>
</evidence>
<accession>A0A383UY92</accession>
<proteinExistence type="predicted"/>